<evidence type="ECO:0000313" key="4">
    <source>
        <dbReference type="WBParaSite" id="NBR_0000228901-mRNA-1"/>
    </source>
</evidence>
<dbReference type="WBParaSite" id="NBR_0000228901-mRNA-1">
    <property type="protein sequence ID" value="NBR_0000228901-mRNA-1"/>
    <property type="gene ID" value="NBR_0000228901"/>
</dbReference>
<keyword evidence="3" id="KW-1185">Reference proteome</keyword>
<evidence type="ECO:0000313" key="2">
    <source>
        <dbReference type="EMBL" id="VDL65879.1"/>
    </source>
</evidence>
<gene>
    <name evidence="2" type="ORF">NBR_LOCUS2290</name>
</gene>
<evidence type="ECO:0000256" key="1">
    <source>
        <dbReference type="SAM" id="MobiDB-lite"/>
    </source>
</evidence>
<proteinExistence type="predicted"/>
<organism evidence="4">
    <name type="scientific">Nippostrongylus brasiliensis</name>
    <name type="common">Rat hookworm</name>
    <dbReference type="NCBI Taxonomy" id="27835"/>
    <lineage>
        <taxon>Eukaryota</taxon>
        <taxon>Metazoa</taxon>
        <taxon>Ecdysozoa</taxon>
        <taxon>Nematoda</taxon>
        <taxon>Chromadorea</taxon>
        <taxon>Rhabditida</taxon>
        <taxon>Rhabditina</taxon>
        <taxon>Rhabditomorpha</taxon>
        <taxon>Strongyloidea</taxon>
        <taxon>Heligmosomidae</taxon>
        <taxon>Nippostrongylus</taxon>
    </lineage>
</organism>
<reference evidence="2 3" key="2">
    <citation type="submission" date="2018-11" db="EMBL/GenBank/DDBJ databases">
        <authorList>
            <consortium name="Pathogen Informatics"/>
        </authorList>
    </citation>
    <scope>NUCLEOTIDE SEQUENCE [LARGE SCALE GENOMIC DNA]</scope>
</reference>
<dbReference type="Proteomes" id="UP000271162">
    <property type="component" value="Unassembled WGS sequence"/>
</dbReference>
<sequence length="71" mass="7959">MILSCGRVCRDSLDSRYNGMSNDGEGTSELRRRAHGSGAEDRVGAEEENRTGAELKTILTRSPRRSYLYYS</sequence>
<dbReference type="AlphaFoldDB" id="A0A0N4XID7"/>
<accession>A0A0N4XID7</accession>
<feature type="compositionally biased region" description="Basic and acidic residues" evidence="1">
    <location>
        <begin position="38"/>
        <end position="53"/>
    </location>
</feature>
<feature type="region of interest" description="Disordered" evidence="1">
    <location>
        <begin position="16"/>
        <end position="57"/>
    </location>
</feature>
<evidence type="ECO:0000313" key="3">
    <source>
        <dbReference type="Proteomes" id="UP000271162"/>
    </source>
</evidence>
<reference evidence="4" key="1">
    <citation type="submission" date="2017-02" db="UniProtKB">
        <authorList>
            <consortium name="WormBaseParasite"/>
        </authorList>
    </citation>
    <scope>IDENTIFICATION</scope>
</reference>
<name>A0A0N4XID7_NIPBR</name>
<dbReference type="EMBL" id="UYSL01002493">
    <property type="protein sequence ID" value="VDL65879.1"/>
    <property type="molecule type" value="Genomic_DNA"/>
</dbReference>
<protein>
    <submittedName>
        <fullName evidence="2 4">Uncharacterized protein</fullName>
    </submittedName>
</protein>